<comment type="cofactor">
    <cofactor evidence="1">
        <name>FAD</name>
        <dbReference type="ChEBI" id="CHEBI:57692"/>
    </cofactor>
</comment>
<dbReference type="EMBL" id="JACIGY010000001">
    <property type="protein sequence ID" value="MBB4410837.1"/>
    <property type="molecule type" value="Genomic_DNA"/>
</dbReference>
<dbReference type="PRINTS" id="PR00757">
    <property type="entry name" value="AMINEOXDASEF"/>
</dbReference>
<dbReference type="SUPFAM" id="SSF51905">
    <property type="entry name" value="FAD/NAD(P)-binding domain"/>
    <property type="match status" value="1"/>
</dbReference>
<dbReference type="GO" id="GO:0097621">
    <property type="term" value="F:monoamine oxidase activity"/>
    <property type="evidence" value="ECO:0007669"/>
    <property type="project" value="UniProtKB-EC"/>
</dbReference>
<dbReference type="InterPro" id="IPR050703">
    <property type="entry name" value="Flavin_MAO"/>
</dbReference>
<sequence length="422" mass="46260">MADHDVIVIGAGFTGLTAATDLMAAGLDVIVVEARNRVGGRVESEYLPNGTRIDTGGQFLCRDMTHLVETAQRFGARTVFSHVDGEQSYRPAIPPEHGDAIWNGVEQLRERMRSIDLTNPTFSGLTVGQWIDRQTDMPSDVTGSFRRLVKGLWCRAPEDVALAYLVSNDRRITNIYPELEMFMRDTMHALADRLAAGLDDRLRLSAPATSITIMEDEIEVDVEGRALTAGHVIIAVPPVMARRIEISPPLPAELERALSAWEPGCAIKLQIGYRTPFWRDKGLSGSVMWSDPQGIYACDASHDDYFGIVVFLGGPLASEWHKRPQTELANFVTSELSAALGGKGHEPVSVCIRDWVNDAWSDGAYSDVITDLEATDAEEILLKGLPRLHFACSELSPSFPGYIEGAIVAGKLAAQSILQDRE</sequence>
<dbReference type="InterPro" id="IPR036188">
    <property type="entry name" value="FAD/NAD-bd_sf"/>
</dbReference>
<dbReference type="InterPro" id="IPR002937">
    <property type="entry name" value="Amino_oxidase"/>
</dbReference>
<gene>
    <name evidence="7" type="ORF">GGE31_001308</name>
    <name evidence="6" type="ORF">GGE33_000477</name>
    <name evidence="8" type="ORF">GGE35_001307</name>
</gene>
<evidence type="ECO:0000256" key="3">
    <source>
        <dbReference type="ARBA" id="ARBA00023002"/>
    </source>
</evidence>
<dbReference type="PANTHER" id="PTHR43563">
    <property type="entry name" value="AMINE OXIDASE"/>
    <property type="match status" value="1"/>
</dbReference>
<evidence type="ECO:0000313" key="10">
    <source>
        <dbReference type="Proteomes" id="UP000524535"/>
    </source>
</evidence>
<accession>A0A7W6S479</accession>
<reference evidence="9 10" key="1">
    <citation type="submission" date="2020-08" db="EMBL/GenBank/DDBJ databases">
        <title>Genomic Encyclopedia of Type Strains, Phase IV (KMG-V): Genome sequencing to study the core and pangenomes of soil and plant-associated prokaryotes.</title>
        <authorList>
            <person name="Whitman W."/>
        </authorList>
    </citation>
    <scope>NUCLEOTIDE SEQUENCE [LARGE SCALE GENOMIC DNA]</scope>
    <source>
        <strain evidence="7 10">SEMIA 444</strain>
        <strain evidence="6 9">SEMIA 448</strain>
        <strain evidence="8 11">SEMIA 452</strain>
    </source>
</reference>
<feature type="binding site" evidence="4">
    <location>
        <position position="394"/>
    </location>
    <ligand>
        <name>FAD</name>
        <dbReference type="ChEBI" id="CHEBI:57692"/>
    </ligand>
</feature>
<evidence type="ECO:0000256" key="1">
    <source>
        <dbReference type="ARBA" id="ARBA00001974"/>
    </source>
</evidence>
<dbReference type="PANTHER" id="PTHR43563:SF14">
    <property type="entry name" value="AMINE OXIDASE"/>
    <property type="match status" value="1"/>
</dbReference>
<dbReference type="EMBL" id="JACIGW010000001">
    <property type="protein sequence ID" value="MBB4346769.1"/>
    <property type="molecule type" value="Genomic_DNA"/>
</dbReference>
<feature type="binding site" evidence="4">
    <location>
        <position position="14"/>
    </location>
    <ligand>
        <name>FAD</name>
        <dbReference type="ChEBI" id="CHEBI:57692"/>
    </ligand>
</feature>
<dbReference type="Proteomes" id="UP000524535">
    <property type="component" value="Unassembled WGS sequence"/>
</dbReference>
<evidence type="ECO:0000259" key="5">
    <source>
        <dbReference type="Pfam" id="PF01593"/>
    </source>
</evidence>
<dbReference type="Pfam" id="PF01593">
    <property type="entry name" value="Amino_oxidase"/>
    <property type="match status" value="1"/>
</dbReference>
<dbReference type="RefSeq" id="WP_183821105.1">
    <property type="nucleotide sequence ID" value="NZ_JACIGW010000001.1"/>
</dbReference>
<name>A0A7W6S479_9HYPH</name>
<evidence type="ECO:0000256" key="4">
    <source>
        <dbReference type="PIRSR" id="PIRSR601613-1"/>
    </source>
</evidence>
<dbReference type="Proteomes" id="UP000576087">
    <property type="component" value="Unassembled WGS sequence"/>
</dbReference>
<feature type="binding site" evidence="4">
    <location>
        <position position="311"/>
    </location>
    <ligand>
        <name>substrate</name>
    </ligand>
</feature>
<dbReference type="Proteomes" id="UP000520770">
    <property type="component" value="Unassembled WGS sequence"/>
</dbReference>
<dbReference type="AlphaFoldDB" id="A0A7W6S479"/>
<comment type="caution">
    <text evidence="6">The sequence shown here is derived from an EMBL/GenBank/DDBJ whole genome shotgun (WGS) entry which is preliminary data.</text>
</comment>
<evidence type="ECO:0000313" key="6">
    <source>
        <dbReference type="EMBL" id="MBB4346769.1"/>
    </source>
</evidence>
<dbReference type="EMBL" id="JACIHM010000001">
    <property type="protein sequence ID" value="MBB4445525.1"/>
    <property type="molecule type" value="Genomic_DNA"/>
</dbReference>
<dbReference type="Gene3D" id="3.50.50.60">
    <property type="entry name" value="FAD/NAD(P)-binding domain"/>
    <property type="match status" value="1"/>
</dbReference>
<evidence type="ECO:0000256" key="2">
    <source>
        <dbReference type="ARBA" id="ARBA00005995"/>
    </source>
</evidence>
<feature type="domain" description="Amine oxidase" evidence="5">
    <location>
        <begin position="13"/>
        <end position="418"/>
    </location>
</feature>
<evidence type="ECO:0000313" key="7">
    <source>
        <dbReference type="EMBL" id="MBB4410837.1"/>
    </source>
</evidence>
<keyword evidence="3 6" id="KW-0560">Oxidoreductase</keyword>
<dbReference type="InterPro" id="IPR001613">
    <property type="entry name" value="Flavin_amine_oxidase"/>
</dbReference>
<evidence type="ECO:0000313" key="9">
    <source>
        <dbReference type="Proteomes" id="UP000520770"/>
    </source>
</evidence>
<dbReference type="SUPFAM" id="SSF54373">
    <property type="entry name" value="FAD-linked reductases, C-terminal domain"/>
    <property type="match status" value="1"/>
</dbReference>
<protein>
    <submittedName>
        <fullName evidence="6">Monoamine oxidase</fullName>
        <ecNumber evidence="6">1.4.3.4</ecNumber>
    </submittedName>
</protein>
<proteinExistence type="inferred from homology"/>
<comment type="similarity">
    <text evidence="2">Belongs to the flavin monoamine oxidase family.</text>
</comment>
<dbReference type="EC" id="1.4.3.4" evidence="6"/>
<keyword evidence="10" id="KW-1185">Reference proteome</keyword>
<organism evidence="6 9">
    <name type="scientific">Aliirhizobium cellulosilyticum</name>
    <dbReference type="NCBI Taxonomy" id="393664"/>
    <lineage>
        <taxon>Bacteria</taxon>
        <taxon>Pseudomonadati</taxon>
        <taxon>Pseudomonadota</taxon>
        <taxon>Alphaproteobacteria</taxon>
        <taxon>Hyphomicrobiales</taxon>
        <taxon>Rhizobiaceae</taxon>
        <taxon>Aliirhizobium</taxon>
    </lineage>
</organism>
<evidence type="ECO:0000313" key="8">
    <source>
        <dbReference type="EMBL" id="MBB4445525.1"/>
    </source>
</evidence>
<feature type="binding site" evidence="4">
    <location>
        <begin position="33"/>
        <end position="34"/>
    </location>
    <ligand>
        <name>FAD</name>
        <dbReference type="ChEBI" id="CHEBI:57692"/>
    </ligand>
</feature>
<evidence type="ECO:0000313" key="11">
    <source>
        <dbReference type="Proteomes" id="UP000576087"/>
    </source>
</evidence>